<feature type="transmembrane region" description="Helical" evidence="3">
    <location>
        <begin position="129"/>
        <end position="149"/>
    </location>
</feature>
<dbReference type="InterPro" id="IPR011066">
    <property type="entry name" value="MscS_channel_C_sf"/>
</dbReference>
<keyword evidence="6" id="KW-1185">Reference proteome</keyword>
<sequence>MLDNLQNTLSGILLSLSPIDLALVVINGLLLIFSRAIVSRFSHVEGDGLGKRLHIFRAINLLILLFVVFINLRHLADHSWASKGLMSLLVIYLGYLFFHISDYLVKKRFGREREVNGGSVIAETYNSRLLSLLSAVFIFTVSLVAIVRILGFDSLLEAGGVIGFIGVFLALTQSSWAPDIISGLIILNSRLLEEGDVIEFSDGGSVIGMVFKTQVFHTEILNLVNNHRIMLQNSKLRQQTLHNRSKFASAKGLREMLQFKIGYDVPEEDVRELFETAFQGAIEDADIAVEAHPGIEVRAVDAGDFAVLWSVFYYTKDVRHLLRTRQQLLGLILKQSSEKGVSLATPMLQQFDAPAPVMQKSSA</sequence>
<evidence type="ECO:0000256" key="2">
    <source>
        <dbReference type="ARBA" id="ARBA00022475"/>
    </source>
</evidence>
<accession>A0A1T2KWP5</accession>
<evidence type="ECO:0000313" key="6">
    <source>
        <dbReference type="Proteomes" id="UP000190896"/>
    </source>
</evidence>
<keyword evidence="3" id="KW-0812">Transmembrane</keyword>
<feature type="transmembrane region" description="Helical" evidence="3">
    <location>
        <begin position="12"/>
        <end position="33"/>
    </location>
</feature>
<dbReference type="GO" id="GO:0005886">
    <property type="term" value="C:plasma membrane"/>
    <property type="evidence" value="ECO:0007669"/>
    <property type="project" value="UniProtKB-SubCell"/>
</dbReference>
<keyword evidence="3" id="KW-0407">Ion channel</keyword>
<dbReference type="GO" id="GO:0008381">
    <property type="term" value="F:mechanosensitive monoatomic ion channel activity"/>
    <property type="evidence" value="ECO:0007669"/>
    <property type="project" value="InterPro"/>
</dbReference>
<comment type="similarity">
    <text evidence="3">Belongs to the MscS (TC 1.A.23) family.</text>
</comment>
<dbReference type="PANTHER" id="PTHR30221:SF1">
    <property type="entry name" value="SMALL-CONDUCTANCE MECHANOSENSITIVE CHANNEL"/>
    <property type="match status" value="1"/>
</dbReference>
<keyword evidence="3" id="KW-0406">Ion transport</keyword>
<comment type="caution">
    <text evidence="3">Lacks conserved residue(s) required for the propagation of feature annotation.</text>
</comment>
<dbReference type="InterPro" id="IPR045275">
    <property type="entry name" value="MscS_archaea/bacteria_type"/>
</dbReference>
<evidence type="ECO:0000259" key="4">
    <source>
        <dbReference type="Pfam" id="PF00924"/>
    </source>
</evidence>
<dbReference type="SUPFAM" id="SSF50182">
    <property type="entry name" value="Sm-like ribonucleoproteins"/>
    <property type="match status" value="1"/>
</dbReference>
<dbReference type="OrthoDB" id="6199120at2"/>
<dbReference type="Pfam" id="PF00924">
    <property type="entry name" value="MS_channel_2nd"/>
    <property type="match status" value="1"/>
</dbReference>
<dbReference type="AlphaFoldDB" id="A0A1T2KWP5"/>
<name>A0A1T2KWP5_9GAMM</name>
<keyword evidence="3" id="KW-0997">Cell inner membrane</keyword>
<dbReference type="InterPro" id="IPR006685">
    <property type="entry name" value="MscS_channel_2nd"/>
</dbReference>
<organism evidence="5 6">
    <name type="scientific">Solemya velesiana gill symbiont</name>
    <dbReference type="NCBI Taxonomy" id="1918948"/>
    <lineage>
        <taxon>Bacteria</taxon>
        <taxon>Pseudomonadati</taxon>
        <taxon>Pseudomonadota</taxon>
        <taxon>Gammaproteobacteria</taxon>
        <taxon>sulfur-oxidizing symbionts</taxon>
    </lineage>
</organism>
<dbReference type="InterPro" id="IPR010920">
    <property type="entry name" value="LSM_dom_sf"/>
</dbReference>
<comment type="caution">
    <text evidence="5">The sequence shown here is derived from an EMBL/GenBank/DDBJ whole genome shotgun (WGS) entry which is preliminary data.</text>
</comment>
<dbReference type="Proteomes" id="UP000190896">
    <property type="component" value="Unassembled WGS sequence"/>
</dbReference>
<evidence type="ECO:0000256" key="3">
    <source>
        <dbReference type="RuleBase" id="RU369025"/>
    </source>
</evidence>
<gene>
    <name evidence="5" type="ORF">BOW51_03095</name>
</gene>
<reference evidence="5 6" key="1">
    <citation type="submission" date="2016-11" db="EMBL/GenBank/DDBJ databases">
        <title>Mixed transmission modes and dynamic genome evolution in an obligate animal-bacterial symbiosis.</title>
        <authorList>
            <person name="Russell S.L."/>
            <person name="Corbett-Detig R.B."/>
            <person name="Cavanaugh C.M."/>
        </authorList>
    </citation>
    <scope>NUCLEOTIDE SEQUENCE [LARGE SCALE GENOMIC DNA]</scope>
    <source>
        <strain evidence="5">Se-Cadez</strain>
    </source>
</reference>
<keyword evidence="3" id="KW-0813">Transport</keyword>
<comment type="subunit">
    <text evidence="3">Homoheptamer.</text>
</comment>
<evidence type="ECO:0000256" key="1">
    <source>
        <dbReference type="ARBA" id="ARBA00004651"/>
    </source>
</evidence>
<comment type="function">
    <text evidence="3">Mechanosensitive channel that participates in the regulation of osmotic pressure changes within the cell, opening in response to stretch forces in the membrane lipid bilayer, without the need for other proteins. Contributes to normal resistance to hypoosmotic shock. Forms an ion channel of 1.0 nanosiemens conductance with a slight preference for anions.</text>
</comment>
<keyword evidence="3" id="KW-1133">Transmembrane helix</keyword>
<evidence type="ECO:0000313" key="5">
    <source>
        <dbReference type="EMBL" id="OOZ37277.1"/>
    </source>
</evidence>
<proteinExistence type="inferred from homology"/>
<dbReference type="EMBL" id="MPRJ01000013">
    <property type="protein sequence ID" value="OOZ37277.1"/>
    <property type="molecule type" value="Genomic_DNA"/>
</dbReference>
<feature type="domain" description="Mechanosensitive ion channel MscS" evidence="4">
    <location>
        <begin position="179"/>
        <end position="245"/>
    </location>
</feature>
<dbReference type="SUPFAM" id="SSF82689">
    <property type="entry name" value="Mechanosensitive channel protein MscS (YggB), C-terminal domain"/>
    <property type="match status" value="1"/>
</dbReference>
<keyword evidence="3" id="KW-0472">Membrane</keyword>
<dbReference type="RefSeq" id="WP_078486062.1">
    <property type="nucleotide sequence ID" value="NZ_MPRJ01000013.1"/>
</dbReference>
<feature type="transmembrane region" description="Helical" evidence="3">
    <location>
        <begin position="155"/>
        <end position="172"/>
    </location>
</feature>
<comment type="subcellular location">
    <subcellularLocation>
        <location evidence="3">Cell inner membrane</location>
        <topology evidence="3">Multi-pass membrane protein</topology>
    </subcellularLocation>
    <subcellularLocation>
        <location evidence="1">Cell membrane</location>
        <topology evidence="1">Multi-pass membrane protein</topology>
    </subcellularLocation>
</comment>
<dbReference type="PANTHER" id="PTHR30221">
    <property type="entry name" value="SMALL-CONDUCTANCE MECHANOSENSITIVE CHANNEL"/>
    <property type="match status" value="1"/>
</dbReference>
<feature type="transmembrane region" description="Helical" evidence="3">
    <location>
        <begin position="54"/>
        <end position="72"/>
    </location>
</feature>
<feature type="transmembrane region" description="Helical" evidence="3">
    <location>
        <begin position="84"/>
        <end position="105"/>
    </location>
</feature>
<protein>
    <recommendedName>
        <fullName evidence="3">Small-conductance mechanosensitive channel</fullName>
    </recommendedName>
</protein>
<keyword evidence="2" id="KW-1003">Cell membrane</keyword>